<keyword evidence="3" id="KW-1185">Reference proteome</keyword>
<reference evidence="2 3" key="1">
    <citation type="submission" date="2019-07" db="EMBL/GenBank/DDBJ databases">
        <title>Whole genome shotgun sequence of Adhaeribacter aerolatus NBRC 106133.</title>
        <authorList>
            <person name="Hosoyama A."/>
            <person name="Uohara A."/>
            <person name="Ohji S."/>
            <person name="Ichikawa N."/>
        </authorList>
    </citation>
    <scope>NUCLEOTIDE SEQUENCE [LARGE SCALE GENOMIC DNA]</scope>
    <source>
        <strain evidence="2 3">NBRC 106133</strain>
    </source>
</reference>
<comment type="caution">
    <text evidence="2">The sequence shown here is derived from an EMBL/GenBank/DDBJ whole genome shotgun (WGS) entry which is preliminary data.</text>
</comment>
<dbReference type="Proteomes" id="UP000321532">
    <property type="component" value="Unassembled WGS sequence"/>
</dbReference>
<dbReference type="EMBL" id="BJYS01000012">
    <property type="protein sequence ID" value="GEO04198.1"/>
    <property type="molecule type" value="Genomic_DNA"/>
</dbReference>
<dbReference type="InterPro" id="IPR014907">
    <property type="entry name" value="BT4734-like_N"/>
</dbReference>
<gene>
    <name evidence="2" type="ORF">AAE02nite_18620</name>
</gene>
<dbReference type="OrthoDB" id="9801888at2"/>
<evidence type="ECO:0000313" key="3">
    <source>
        <dbReference type="Proteomes" id="UP000321532"/>
    </source>
</evidence>
<proteinExistence type="predicted"/>
<dbReference type="AlphaFoldDB" id="A0A512AWV4"/>
<organism evidence="2 3">
    <name type="scientific">Adhaeribacter aerolatus</name>
    <dbReference type="NCBI Taxonomy" id="670289"/>
    <lineage>
        <taxon>Bacteria</taxon>
        <taxon>Pseudomonadati</taxon>
        <taxon>Bacteroidota</taxon>
        <taxon>Cytophagia</taxon>
        <taxon>Cytophagales</taxon>
        <taxon>Hymenobacteraceae</taxon>
        <taxon>Adhaeribacter</taxon>
    </lineage>
</organism>
<evidence type="ECO:0000313" key="2">
    <source>
        <dbReference type="EMBL" id="GEO04198.1"/>
    </source>
</evidence>
<protein>
    <recommendedName>
        <fullName evidence="1">BT4734-like N-terminal domain-containing protein</fullName>
    </recommendedName>
</protein>
<name>A0A512AWV4_9BACT</name>
<dbReference type="Pfam" id="PF08800">
    <property type="entry name" value="BT4734-like_N"/>
    <property type="match status" value="1"/>
</dbReference>
<accession>A0A512AWV4</accession>
<feature type="domain" description="BT4734-like N-terminal" evidence="1">
    <location>
        <begin position="154"/>
        <end position="267"/>
    </location>
</feature>
<sequence>MSLENTLLQESYYKSDNPKASETLKEYYHYKFIDLCREEGEAQALEKVNLYQRLSKRYSNHPTWFLHTCTLLTSYANYCENKPVQDEPKIGLLENECSVYYALNKNAPEKQKSLTIRHIAELIKGQAFVKETAHLRTLPGQRARSEFLKRAFCHAAFSGTFAEEADWKLIQHTGIICVDLEGLGENLDEYRSIINADPPTIMSFSNPLDNGLRVLYEMTTQPDIQENCYKLFSGYLRTICGLPQDTIDSRYFKVSRSTYLSHDPRIFINPKFTNL</sequence>
<dbReference type="RefSeq" id="WP_146897465.1">
    <property type="nucleotide sequence ID" value="NZ_BJYS01000012.1"/>
</dbReference>
<evidence type="ECO:0000259" key="1">
    <source>
        <dbReference type="Pfam" id="PF08800"/>
    </source>
</evidence>